<sequence>MSTTNDLRLLRAQSSLEGLSVGDAFGERFFLHPDVVESLIVSRAIPASPWYYTDDTQMAL</sequence>
<reference evidence="1 2" key="2">
    <citation type="journal article" date="2013" name="Plant Physiol.">
        <title>A Nostoc punctiforme Sugar Transporter Necessary to Establish a Cyanobacterium-Plant Symbiosis.</title>
        <authorList>
            <person name="Ekman M."/>
            <person name="Picossi S."/>
            <person name="Campbell E.L."/>
            <person name="Meeks J.C."/>
            <person name="Flores E."/>
        </authorList>
    </citation>
    <scope>NUCLEOTIDE SEQUENCE [LARGE SCALE GENOMIC DNA]</scope>
    <source>
        <strain evidence="2">ATCC 29133 / PCC 73102</strain>
    </source>
</reference>
<keyword evidence="2" id="KW-1185">Reference proteome</keyword>
<dbReference type="KEGG" id="npu:Npun_R1353"/>
<dbReference type="EMBL" id="CP001037">
    <property type="protein sequence ID" value="ACC80064.1"/>
    <property type="molecule type" value="Genomic_DNA"/>
</dbReference>
<protein>
    <submittedName>
        <fullName evidence="1">Hydrolase</fullName>
    </submittedName>
</protein>
<dbReference type="EnsemblBacteria" id="ACC80064">
    <property type="protein sequence ID" value="ACC80064"/>
    <property type="gene ID" value="Npun_R1353"/>
</dbReference>
<gene>
    <name evidence="1" type="ordered locus">Npun_R1353</name>
</gene>
<proteinExistence type="predicted"/>
<dbReference type="STRING" id="63737.Npun_R1353"/>
<dbReference type="Gene3D" id="1.10.4080.10">
    <property type="entry name" value="ADP-ribosylation/Crystallin J1"/>
    <property type="match status" value="1"/>
</dbReference>
<accession>B2IYH7</accession>
<evidence type="ECO:0000313" key="1">
    <source>
        <dbReference type="EMBL" id="ACC80064.1"/>
    </source>
</evidence>
<dbReference type="GO" id="GO:0016787">
    <property type="term" value="F:hydrolase activity"/>
    <property type="evidence" value="ECO:0007669"/>
    <property type="project" value="UniProtKB-KW"/>
</dbReference>
<evidence type="ECO:0000313" key="2">
    <source>
        <dbReference type="Proteomes" id="UP000001191"/>
    </source>
</evidence>
<dbReference type="AlphaFoldDB" id="B2IYH7"/>
<dbReference type="InterPro" id="IPR036705">
    <property type="entry name" value="Ribosyl_crysJ1_sf"/>
</dbReference>
<dbReference type="HOGENOM" id="CLU_2937011_0_0_3"/>
<organism evidence="1 2">
    <name type="scientific">Nostoc punctiforme (strain ATCC 29133 / PCC 73102)</name>
    <dbReference type="NCBI Taxonomy" id="63737"/>
    <lineage>
        <taxon>Bacteria</taxon>
        <taxon>Bacillati</taxon>
        <taxon>Cyanobacteriota</taxon>
        <taxon>Cyanophyceae</taxon>
        <taxon>Nostocales</taxon>
        <taxon>Nostocaceae</taxon>
        <taxon>Nostoc</taxon>
    </lineage>
</organism>
<dbReference type="RefSeq" id="WP_012408085.1">
    <property type="nucleotide sequence ID" value="NC_010628.1"/>
</dbReference>
<keyword evidence="1" id="KW-0378">Hydrolase</keyword>
<reference evidence="2" key="1">
    <citation type="submission" date="2008-04" db="EMBL/GenBank/DDBJ databases">
        <title>Complete sequence of chromosome of Nostoc punctiforme ATCC 29133.</title>
        <authorList>
            <consortium name="US DOE Joint Genome Institute"/>
            <person name="Copeland A."/>
            <person name="Lucas S."/>
            <person name="Lapidus A."/>
            <person name="Glavina del Rio T."/>
            <person name="Dalin E."/>
            <person name="Tice H."/>
            <person name="Pitluck S."/>
            <person name="Chain P."/>
            <person name="Malfatti S."/>
            <person name="Shin M."/>
            <person name="Vergez L."/>
            <person name="Schmutz J."/>
            <person name="Larimer F."/>
            <person name="Land M."/>
            <person name="Hauser L."/>
            <person name="Kyrpides N."/>
            <person name="Kim E."/>
            <person name="Meeks J.C."/>
            <person name="Elhai J."/>
            <person name="Campbell E.L."/>
            <person name="Thiel T."/>
            <person name="Longmire J."/>
            <person name="Potts M."/>
            <person name="Atlas R."/>
        </authorList>
    </citation>
    <scope>NUCLEOTIDE SEQUENCE [LARGE SCALE GENOMIC DNA]</scope>
    <source>
        <strain evidence="2">ATCC 29133 / PCC 73102</strain>
    </source>
</reference>
<name>B2IYH7_NOSP7</name>
<dbReference type="Proteomes" id="UP000001191">
    <property type="component" value="Chromosome"/>
</dbReference>